<dbReference type="EMBL" id="SOKJ01000106">
    <property type="protein sequence ID" value="TET12135.1"/>
    <property type="molecule type" value="Genomic_DNA"/>
</dbReference>
<comment type="similarity">
    <text evidence="1">Belongs to the polysaccharide synthase family.</text>
</comment>
<dbReference type="PANTHER" id="PTHR43318:SF1">
    <property type="entry name" value="POLYSACCHARIDE BIOSYNTHESIS PROTEIN EPSC-RELATED"/>
    <property type="match status" value="1"/>
</dbReference>
<name>A0A523S259_UNCAE</name>
<gene>
    <name evidence="3" type="ORF">E3J84_02015</name>
</gene>
<dbReference type="Pfam" id="PF02719">
    <property type="entry name" value="Polysacc_synt_2"/>
    <property type="match status" value="1"/>
</dbReference>
<evidence type="ECO:0000313" key="4">
    <source>
        <dbReference type="Proteomes" id="UP000316360"/>
    </source>
</evidence>
<dbReference type="Gene3D" id="3.40.50.720">
    <property type="entry name" value="NAD(P)-binding Rossmann-like Domain"/>
    <property type="match status" value="1"/>
</dbReference>
<reference evidence="3 4" key="1">
    <citation type="submission" date="2019-03" db="EMBL/GenBank/DDBJ databases">
        <title>Metabolic potential of uncultured bacteria and archaea associated with petroleum seepage in deep-sea sediments.</title>
        <authorList>
            <person name="Dong X."/>
            <person name="Hubert C."/>
        </authorList>
    </citation>
    <scope>NUCLEOTIDE SEQUENCE [LARGE SCALE GENOMIC DNA]</scope>
    <source>
        <strain evidence="3">E44_bin7</strain>
    </source>
</reference>
<proteinExistence type="inferred from homology"/>
<evidence type="ECO:0000256" key="1">
    <source>
        <dbReference type="ARBA" id="ARBA00007430"/>
    </source>
</evidence>
<comment type="caution">
    <text evidence="3">The sequence shown here is derived from an EMBL/GenBank/DDBJ whole genome shotgun (WGS) entry which is preliminary data.</text>
</comment>
<dbReference type="PANTHER" id="PTHR43318">
    <property type="entry name" value="UDP-N-ACETYLGLUCOSAMINE 4,6-DEHYDRATASE"/>
    <property type="match status" value="1"/>
</dbReference>
<protein>
    <submittedName>
        <fullName evidence="3">Polysaccharide biosynthesis protein</fullName>
    </submittedName>
</protein>
<accession>A0A523S259</accession>
<sequence length="173" mass="19316">GSRGSVIPIFKEQIRKGGPVMVTHPEMKRYFMITSEAALLVLQAGAIGEGGEVFILDMGERIKIVDLARELIRLSGYEPDVDIPITFTGIRPGEKFLETLFTEDEDTLPTEHKKIFVVKMNSNLRGKDLSDCLGRLDALAERGDSSKIVELLREMVPGYHPMDRELPTTGRET</sequence>
<dbReference type="Proteomes" id="UP000316360">
    <property type="component" value="Unassembled WGS sequence"/>
</dbReference>
<dbReference type="SUPFAM" id="SSF51735">
    <property type="entry name" value="NAD(P)-binding Rossmann-fold domains"/>
    <property type="match status" value="1"/>
</dbReference>
<dbReference type="InterPro" id="IPR003869">
    <property type="entry name" value="Polysac_CapD-like"/>
</dbReference>
<evidence type="ECO:0000259" key="2">
    <source>
        <dbReference type="Pfam" id="PF02719"/>
    </source>
</evidence>
<dbReference type="AlphaFoldDB" id="A0A523S259"/>
<feature type="domain" description="Polysaccharide biosynthesis protein CapD-like" evidence="2">
    <location>
        <begin position="1"/>
        <end position="119"/>
    </location>
</feature>
<dbReference type="InterPro" id="IPR036291">
    <property type="entry name" value="NAD(P)-bd_dom_sf"/>
</dbReference>
<organism evidence="3 4">
    <name type="scientific">Aerophobetes bacterium</name>
    <dbReference type="NCBI Taxonomy" id="2030807"/>
    <lineage>
        <taxon>Bacteria</taxon>
        <taxon>Candidatus Aerophobota</taxon>
    </lineage>
</organism>
<evidence type="ECO:0000313" key="3">
    <source>
        <dbReference type="EMBL" id="TET12135.1"/>
    </source>
</evidence>
<dbReference type="InterPro" id="IPR051203">
    <property type="entry name" value="Polysaccharide_Synthase-Rel"/>
</dbReference>
<feature type="non-terminal residue" evidence="3">
    <location>
        <position position="1"/>
    </location>
</feature>